<dbReference type="PANTHER" id="PTHR25466:SF14">
    <property type="entry name" value="BUTYROPHILIN SUBFAMILY 2 MEMBER A2-LIKE-RELATED"/>
    <property type="match status" value="1"/>
</dbReference>
<dbReference type="InterPro" id="IPR013151">
    <property type="entry name" value="Immunoglobulin_dom"/>
</dbReference>
<dbReference type="InterPro" id="IPR051713">
    <property type="entry name" value="T-cell_Activation_Regulation"/>
</dbReference>
<feature type="domain" description="Ig-like" evidence="13">
    <location>
        <begin position="21"/>
        <end position="113"/>
    </location>
</feature>
<keyword evidence="3 11" id="KW-0812">Transmembrane</keyword>
<dbReference type="SMART" id="SM00408">
    <property type="entry name" value="IGc2"/>
    <property type="match status" value="8"/>
</dbReference>
<dbReference type="InterPro" id="IPR036179">
    <property type="entry name" value="Ig-like_dom_sf"/>
</dbReference>
<dbReference type="PROSITE" id="PS50835">
    <property type="entry name" value="IG_LIKE"/>
    <property type="match status" value="8"/>
</dbReference>
<evidence type="ECO:0000256" key="12">
    <source>
        <dbReference type="SAM" id="SignalP"/>
    </source>
</evidence>
<dbReference type="GO" id="GO:0071222">
    <property type="term" value="P:cellular response to lipopolysaccharide"/>
    <property type="evidence" value="ECO:0007669"/>
    <property type="project" value="TreeGrafter"/>
</dbReference>
<dbReference type="Gene3D" id="2.60.40.10">
    <property type="entry name" value="Immunoglobulins"/>
    <property type="match status" value="8"/>
</dbReference>
<gene>
    <name evidence="14" type="ORF">AMEX_G16403</name>
</gene>
<evidence type="ECO:0000256" key="1">
    <source>
        <dbReference type="ARBA" id="ARBA00004251"/>
    </source>
</evidence>
<dbReference type="Pfam" id="PF07686">
    <property type="entry name" value="V-set"/>
    <property type="match status" value="3"/>
</dbReference>
<feature type="domain" description="Ig-like" evidence="13">
    <location>
        <begin position="226"/>
        <end position="327"/>
    </location>
</feature>
<keyword evidence="5 11" id="KW-1133">Transmembrane helix</keyword>
<dbReference type="Pfam" id="PF00047">
    <property type="entry name" value="ig"/>
    <property type="match status" value="4"/>
</dbReference>
<feature type="domain" description="Ig-like" evidence="13">
    <location>
        <begin position="348"/>
        <end position="429"/>
    </location>
</feature>
<feature type="chain" id="PRO_5035921346" description="Ig-like domain-containing protein" evidence="12">
    <location>
        <begin position="18"/>
        <end position="900"/>
    </location>
</feature>
<comment type="subcellular location">
    <subcellularLocation>
        <location evidence="1">Cell membrane</location>
        <topology evidence="1">Single-pass type I membrane protein</topology>
    </subcellularLocation>
</comment>
<dbReference type="PANTHER" id="PTHR25466">
    <property type="entry name" value="T-LYMPHOCYTE ACTIVATION ANTIGEN"/>
    <property type="match status" value="1"/>
</dbReference>
<dbReference type="AlphaFoldDB" id="A0A8T2LHE0"/>
<evidence type="ECO:0000256" key="4">
    <source>
        <dbReference type="ARBA" id="ARBA00022729"/>
    </source>
</evidence>
<dbReference type="InterPro" id="IPR007110">
    <property type="entry name" value="Ig-like_dom"/>
</dbReference>
<dbReference type="GO" id="GO:0042102">
    <property type="term" value="P:positive regulation of T cell proliferation"/>
    <property type="evidence" value="ECO:0007669"/>
    <property type="project" value="TreeGrafter"/>
</dbReference>
<feature type="domain" description="Ig-like" evidence="13">
    <location>
        <begin position="145"/>
        <end position="220"/>
    </location>
</feature>
<reference evidence="14 15" key="1">
    <citation type="submission" date="2021-07" db="EMBL/GenBank/DDBJ databases">
        <authorList>
            <person name="Imarazene B."/>
            <person name="Zahm M."/>
            <person name="Klopp C."/>
            <person name="Cabau C."/>
            <person name="Beille S."/>
            <person name="Jouanno E."/>
            <person name="Castinel A."/>
            <person name="Lluch J."/>
            <person name="Gil L."/>
            <person name="Kuchtly C."/>
            <person name="Lopez Roques C."/>
            <person name="Donnadieu C."/>
            <person name="Parrinello H."/>
            <person name="Journot L."/>
            <person name="Du K."/>
            <person name="Schartl M."/>
            <person name="Retaux S."/>
            <person name="Guiguen Y."/>
        </authorList>
    </citation>
    <scope>NUCLEOTIDE SEQUENCE [LARGE SCALE GENOMIC DNA]</scope>
    <source>
        <strain evidence="14">Pach_M1</strain>
        <tissue evidence="14">Testis</tissue>
    </source>
</reference>
<dbReference type="Pfam" id="PF13927">
    <property type="entry name" value="Ig_3"/>
    <property type="match status" value="1"/>
</dbReference>
<evidence type="ECO:0000256" key="10">
    <source>
        <dbReference type="ARBA" id="ARBA00023319"/>
    </source>
</evidence>
<sequence length="900" mass="101405">MLLWVYLLYCVLHEISGCSVPRGLKGSITKSVGDSVVLPCSCEDLQHNPNTLMWGYTKRIAFGNYKAEHSVFPEDSKSQRYRGRVQRLTQNPPGDLSLIISHLTEEDEGLYLCGINGKYTTAVPLYIRGCSVMNEGVNGFIKSPGESVLLPCICPEEKINPQRVTWFFSKPGSEDKISVSNETQSYSGRVWMFDQPESRNFSLLISDLNKDDSGEYRCRADEENMPYVILEVKGCTLSENKQTVPIIRSSGESVLLSCSCTDLQDSPERVQWRTPDSTELHQRYRDRVQTFNQNSPGNLSVLISDLTVEDGGTYSCWINQNQHRTFSLTVKDCTLLNSQENQIVGYSGGSVLLPCSCTDPQTRPVSIKWEHVESGVMEVSNRTRRYVGRIHMFNEKHPANLSLLLSNLNEEDEGLYRCTINNEKSISVNLTVKDCTLSNSQEKQIVGYSGESVLLPCSCTDPQTRPVSIKWERLDSAVSNRTGRYAGRIHMFNEKHPANLSLLLSNLNETDNGTYSCTINNEKSISMNLNVKDCTLSNSQENLIVGYSGEFVLLPCSCTDPQTRPVSIKWERVDSGRIEVSNITGRYAGRIHMFNEKHPANLSLLLSNLTEQDEGLYRCTINNEKSISMNLNVKDCTLSNSQENLIVGYSGGSVLLPCSCTDPQTRPVSIKWERVDSNGTEVSNRTRHYAGRIHMFNEKHPANLSLLLSNLTEQDEGLYRCTINNKTSISMRLNVKDCTLSNSQENQIVRYPGGSVLLPCSCTDPQTRPVSIKWEHVDSNGTEVSNITERYAGRIHMFNEKHPANLSLLLFNLTKQDNGTYRCTINNEKSISMKLNVKGNTTFETKNWTYWTPILSCVFLILLLLLGATAYIFCKHRKGMNKSTHVYMHTRKHPANTMYS</sequence>
<dbReference type="InterPro" id="IPR003598">
    <property type="entry name" value="Ig_sub2"/>
</dbReference>
<feature type="domain" description="Ig-like" evidence="13">
    <location>
        <begin position="753"/>
        <end position="836"/>
    </location>
</feature>
<dbReference type="GO" id="GO:0009897">
    <property type="term" value="C:external side of plasma membrane"/>
    <property type="evidence" value="ECO:0007669"/>
    <property type="project" value="TreeGrafter"/>
</dbReference>
<protein>
    <recommendedName>
        <fullName evidence="13">Ig-like domain-containing protein</fullName>
    </recommendedName>
</protein>
<evidence type="ECO:0000256" key="6">
    <source>
        <dbReference type="ARBA" id="ARBA00023136"/>
    </source>
</evidence>
<dbReference type="GO" id="GO:0006955">
    <property type="term" value="P:immune response"/>
    <property type="evidence" value="ECO:0007669"/>
    <property type="project" value="TreeGrafter"/>
</dbReference>
<dbReference type="GO" id="GO:0042130">
    <property type="term" value="P:negative regulation of T cell proliferation"/>
    <property type="evidence" value="ECO:0007669"/>
    <property type="project" value="TreeGrafter"/>
</dbReference>
<keyword evidence="10" id="KW-0393">Immunoglobulin domain</keyword>
<dbReference type="SUPFAM" id="SSF48726">
    <property type="entry name" value="Immunoglobulin"/>
    <property type="match status" value="8"/>
</dbReference>
<keyword evidence="2" id="KW-1003">Cell membrane</keyword>
<evidence type="ECO:0000259" key="13">
    <source>
        <dbReference type="PROSITE" id="PS50835"/>
    </source>
</evidence>
<evidence type="ECO:0000313" key="15">
    <source>
        <dbReference type="Proteomes" id="UP000752171"/>
    </source>
</evidence>
<dbReference type="GO" id="GO:0007166">
    <property type="term" value="P:cell surface receptor signaling pathway"/>
    <property type="evidence" value="ECO:0007669"/>
    <property type="project" value="TreeGrafter"/>
</dbReference>
<evidence type="ECO:0000256" key="3">
    <source>
        <dbReference type="ARBA" id="ARBA00022692"/>
    </source>
</evidence>
<dbReference type="InterPro" id="IPR013106">
    <property type="entry name" value="Ig_V-set"/>
</dbReference>
<dbReference type="InterPro" id="IPR013783">
    <property type="entry name" value="Ig-like_fold"/>
</dbReference>
<comment type="caution">
    <text evidence="14">The sequence shown here is derived from an EMBL/GenBank/DDBJ whole genome shotgun (WGS) entry which is preliminary data.</text>
</comment>
<organism evidence="14 15">
    <name type="scientific">Astyanax mexicanus</name>
    <name type="common">Blind cave fish</name>
    <name type="synonym">Astyanax fasciatus mexicanus</name>
    <dbReference type="NCBI Taxonomy" id="7994"/>
    <lineage>
        <taxon>Eukaryota</taxon>
        <taxon>Metazoa</taxon>
        <taxon>Chordata</taxon>
        <taxon>Craniata</taxon>
        <taxon>Vertebrata</taxon>
        <taxon>Euteleostomi</taxon>
        <taxon>Actinopterygii</taxon>
        <taxon>Neopterygii</taxon>
        <taxon>Teleostei</taxon>
        <taxon>Ostariophysi</taxon>
        <taxon>Characiformes</taxon>
        <taxon>Characoidei</taxon>
        <taxon>Acestrorhamphidae</taxon>
        <taxon>Acestrorhamphinae</taxon>
        <taxon>Astyanax</taxon>
    </lineage>
</organism>
<proteinExistence type="predicted"/>
<evidence type="ECO:0000256" key="2">
    <source>
        <dbReference type="ARBA" id="ARBA00022475"/>
    </source>
</evidence>
<dbReference type="EMBL" id="JAICCE010000013">
    <property type="protein sequence ID" value="KAG9269372.1"/>
    <property type="molecule type" value="Genomic_DNA"/>
</dbReference>
<feature type="domain" description="Ig-like" evidence="13">
    <location>
        <begin position="651"/>
        <end position="734"/>
    </location>
</feature>
<keyword evidence="9" id="KW-0325">Glycoprotein</keyword>
<feature type="domain" description="Ig-like" evidence="13">
    <location>
        <begin position="549"/>
        <end position="630"/>
    </location>
</feature>
<dbReference type="SMART" id="SM00406">
    <property type="entry name" value="IGv"/>
    <property type="match status" value="8"/>
</dbReference>
<evidence type="ECO:0000256" key="9">
    <source>
        <dbReference type="ARBA" id="ARBA00023180"/>
    </source>
</evidence>
<keyword evidence="6 11" id="KW-0472">Membrane</keyword>
<evidence type="ECO:0000256" key="11">
    <source>
        <dbReference type="SAM" id="Phobius"/>
    </source>
</evidence>
<feature type="transmembrane region" description="Helical" evidence="11">
    <location>
        <begin position="850"/>
        <end position="873"/>
    </location>
</feature>
<dbReference type="InterPro" id="IPR003599">
    <property type="entry name" value="Ig_sub"/>
</dbReference>
<feature type="domain" description="Ig-like" evidence="13">
    <location>
        <begin position="450"/>
        <end position="528"/>
    </location>
</feature>
<keyword evidence="7" id="KW-1015">Disulfide bond</keyword>
<evidence type="ECO:0000313" key="14">
    <source>
        <dbReference type="EMBL" id="KAG9269372.1"/>
    </source>
</evidence>
<evidence type="ECO:0000256" key="8">
    <source>
        <dbReference type="ARBA" id="ARBA00023170"/>
    </source>
</evidence>
<dbReference type="GO" id="GO:0031295">
    <property type="term" value="P:T cell costimulation"/>
    <property type="evidence" value="ECO:0007669"/>
    <property type="project" value="TreeGrafter"/>
</dbReference>
<accession>A0A8T2LHE0</accession>
<dbReference type="SMART" id="SM00409">
    <property type="entry name" value="IG"/>
    <property type="match status" value="8"/>
</dbReference>
<evidence type="ECO:0000256" key="7">
    <source>
        <dbReference type="ARBA" id="ARBA00023157"/>
    </source>
</evidence>
<dbReference type="Proteomes" id="UP000752171">
    <property type="component" value="Unassembled WGS sequence"/>
</dbReference>
<name>A0A8T2LHE0_ASTMX</name>
<evidence type="ECO:0000256" key="5">
    <source>
        <dbReference type="ARBA" id="ARBA00022989"/>
    </source>
</evidence>
<keyword evidence="4 12" id="KW-0732">Signal</keyword>
<keyword evidence="8" id="KW-0675">Receptor</keyword>
<feature type="signal peptide" evidence="12">
    <location>
        <begin position="1"/>
        <end position="17"/>
    </location>
</feature>